<organism evidence="1 2">
    <name type="scientific">Micromonospora sicca</name>
    <dbReference type="NCBI Taxonomy" id="2202420"/>
    <lineage>
        <taxon>Bacteria</taxon>
        <taxon>Bacillati</taxon>
        <taxon>Actinomycetota</taxon>
        <taxon>Actinomycetes</taxon>
        <taxon>Micromonosporales</taxon>
        <taxon>Micromonosporaceae</taxon>
        <taxon>Micromonospora</taxon>
    </lineage>
</organism>
<dbReference type="EMBL" id="QGKS01000181">
    <property type="protein sequence ID" value="PWR15502.1"/>
    <property type="molecule type" value="Genomic_DNA"/>
</dbReference>
<protein>
    <submittedName>
        <fullName evidence="1">Uncharacterized protein</fullName>
    </submittedName>
</protein>
<reference evidence="1 2" key="1">
    <citation type="submission" date="2018-05" db="EMBL/GenBank/DDBJ databases">
        <title>Micromonosporas from Atacama Desert.</title>
        <authorList>
            <person name="Carro L."/>
            <person name="Golinska P."/>
            <person name="Klenk H.-P."/>
            <person name="Goodfellow M."/>
        </authorList>
    </citation>
    <scope>NUCLEOTIDE SEQUENCE [LARGE SCALE GENOMIC DNA]</scope>
    <source>
        <strain evidence="1 2">4G51</strain>
    </source>
</reference>
<dbReference type="Proteomes" id="UP000246050">
    <property type="component" value="Unassembled WGS sequence"/>
</dbReference>
<comment type="caution">
    <text evidence="1">The sequence shown here is derived from an EMBL/GenBank/DDBJ whole genome shotgun (WGS) entry which is preliminary data.</text>
</comment>
<evidence type="ECO:0000313" key="1">
    <source>
        <dbReference type="EMBL" id="PWR15502.1"/>
    </source>
</evidence>
<sequence>MRDEISDAWMLAVADAARQLGRERVHVWLASGQVADVRRTGPADQPVAWFAPTRAVAAQTADGRDCEAQVETAVVLGLARWSPGNLPPQVSSWFVRLHPMGLALHDPSGQVFARGNVEVSTEWTSAALVAGVLAVYGVADPGTGPEASAPVPQRLIHARRAGLIAAAYVPLHY</sequence>
<proteinExistence type="predicted"/>
<gene>
    <name evidence="1" type="ORF">DKT69_10450</name>
</gene>
<name>A0A317DMB8_9ACTN</name>
<accession>A0A317DMB8</accession>
<evidence type="ECO:0000313" key="2">
    <source>
        <dbReference type="Proteomes" id="UP000246050"/>
    </source>
</evidence>
<dbReference type="AlphaFoldDB" id="A0A317DMB8"/>